<dbReference type="RefSeq" id="WP_257927108.1">
    <property type="nucleotide sequence ID" value="NZ_JAMXQV010000048.1"/>
</dbReference>
<feature type="transmembrane region" description="Helical" evidence="1">
    <location>
        <begin position="78"/>
        <end position="100"/>
    </location>
</feature>
<comment type="caution">
    <text evidence="3">The sequence shown here is derived from an EMBL/GenBank/DDBJ whole genome shotgun (WGS) entry which is preliminary data.</text>
</comment>
<dbReference type="AlphaFoldDB" id="A0A9X2NMB0"/>
<dbReference type="Proteomes" id="UP001144096">
    <property type="component" value="Unassembled WGS sequence"/>
</dbReference>
<proteinExistence type="predicted"/>
<evidence type="ECO:0000313" key="3">
    <source>
        <dbReference type="EMBL" id="MCR6490542.1"/>
    </source>
</evidence>
<reference evidence="3" key="1">
    <citation type="submission" date="2022-06" db="EMBL/GenBank/DDBJ databases">
        <title>Amycolatopsis iheyaensis sp. nov., a new species of the genus Amycolatopsis isolated from soil in Iheya island, Japan.</title>
        <authorList>
            <person name="Ngamcharungchit C."/>
            <person name="Kanto H."/>
            <person name="Take A."/>
            <person name="Intra B."/>
            <person name="Matsumoto A."/>
            <person name="Panbangred W."/>
            <person name="Inahashi Y."/>
        </authorList>
    </citation>
    <scope>NUCLEOTIDE SEQUENCE</scope>
    <source>
        <strain evidence="3">OK19-0408</strain>
    </source>
</reference>
<feature type="transmembrane region" description="Helical" evidence="1">
    <location>
        <begin position="51"/>
        <end position="71"/>
    </location>
</feature>
<feature type="transmembrane region" description="Helical" evidence="1">
    <location>
        <begin position="20"/>
        <end position="39"/>
    </location>
</feature>
<dbReference type="Pfam" id="PF03779">
    <property type="entry name" value="SPW"/>
    <property type="match status" value="1"/>
</dbReference>
<gene>
    <name evidence="3" type="ORF">M8542_47850</name>
</gene>
<feature type="domain" description="SPW repeat-containing integral membrane" evidence="2">
    <location>
        <begin position="22"/>
        <end position="122"/>
    </location>
</feature>
<feature type="transmembrane region" description="Helical" evidence="1">
    <location>
        <begin position="112"/>
        <end position="129"/>
    </location>
</feature>
<keyword evidence="1" id="KW-1133">Transmembrane helix</keyword>
<protein>
    <recommendedName>
        <fullName evidence="2">SPW repeat-containing integral membrane domain-containing protein</fullName>
    </recommendedName>
</protein>
<organism evidence="3 4">
    <name type="scientific">Amycolatopsis iheyensis</name>
    <dbReference type="NCBI Taxonomy" id="2945988"/>
    <lineage>
        <taxon>Bacteria</taxon>
        <taxon>Bacillati</taxon>
        <taxon>Actinomycetota</taxon>
        <taxon>Actinomycetes</taxon>
        <taxon>Pseudonocardiales</taxon>
        <taxon>Pseudonocardiaceae</taxon>
        <taxon>Amycolatopsis</taxon>
    </lineage>
</organism>
<keyword evidence="1" id="KW-0812">Transmembrane</keyword>
<evidence type="ECO:0000313" key="4">
    <source>
        <dbReference type="Proteomes" id="UP001144096"/>
    </source>
</evidence>
<accession>A0A9X2NMB0</accession>
<dbReference type="EMBL" id="JAMXQV010000048">
    <property type="protein sequence ID" value="MCR6490542.1"/>
    <property type="molecule type" value="Genomic_DNA"/>
</dbReference>
<sequence length="146" mass="15890">MERAASKISTNDRLLREERLPAAVVLVVGVWLVIAPFALDYSRTFAGIGGYWNDIVSGTIVTLVALCCFIAPRVASWLGLIDVAAGFWLIVAPFVLGYPASGHRDFARANDVFAGIVIALFSVISVVVSHRRRRDGAYRSVSRGRP</sequence>
<evidence type="ECO:0000259" key="2">
    <source>
        <dbReference type="Pfam" id="PF03779"/>
    </source>
</evidence>
<keyword evidence="1" id="KW-0472">Membrane</keyword>
<evidence type="ECO:0000256" key="1">
    <source>
        <dbReference type="SAM" id="Phobius"/>
    </source>
</evidence>
<name>A0A9X2NMB0_9PSEU</name>
<keyword evidence="4" id="KW-1185">Reference proteome</keyword>
<dbReference type="InterPro" id="IPR005530">
    <property type="entry name" value="SPW"/>
</dbReference>